<keyword evidence="6" id="KW-1185">Reference proteome</keyword>
<dbReference type="Gene3D" id="6.20.270.20">
    <property type="entry name" value="LapD/MoxY periplasmic domain"/>
    <property type="match status" value="1"/>
</dbReference>
<dbReference type="PANTHER" id="PTHR33121:SF23">
    <property type="entry name" value="CYCLIC DI-GMP PHOSPHODIESTERASE PDEB"/>
    <property type="match status" value="1"/>
</dbReference>
<reference evidence="5 6" key="1">
    <citation type="submission" date="2018-03" db="EMBL/GenBank/DDBJ databases">
        <title>Marinobacter brunus sp. nov., a marine bacterium of Gamma-proteobacteria isolated from the surface seawater of the South China Sea.</title>
        <authorList>
            <person name="Cheng H."/>
            <person name="Wu Y.-H."/>
            <person name="Xamxidin M."/>
            <person name="Xu X.-W."/>
        </authorList>
    </citation>
    <scope>NUCLEOTIDE SEQUENCE [LARGE SCALE GENOMIC DNA]</scope>
    <source>
        <strain evidence="5 6">JCM 30472</strain>
    </source>
</reference>
<dbReference type="OrthoDB" id="5894408at2"/>
<feature type="transmembrane region" description="Helical" evidence="1">
    <location>
        <begin position="6"/>
        <end position="25"/>
    </location>
</feature>
<dbReference type="InterPro" id="IPR000160">
    <property type="entry name" value="GGDEF_dom"/>
</dbReference>
<sequence>MTLSKQLWLLISILLVSAFLGSFVFSSLSIRTYVEEQLVVKNTDTANALALTISQTEKDEALIETFMATQFDLGHFKHISLQPLTGEPIIFESGRPSESKTVPIWFKTLLPLSSPEATARVMDGWGEYGLLRVASDTDSAYGLLWSNIIRTMLWLMALLILVAIAARYLVRTITRPLEDVVRQAESIGRQQFIEAKEPNTEELKRVVKSMNLLSRNVKQLLVNERQHVEALRKSLQYDALTGLANRSVFMQSLQTLLDEGSADQEHRLLMFRVMDLLELNQRLGRKQTDQILCGVADCLSQLQGSLDVAQTVVAARLNGSDFALLISGKANLKALVTKLNEALRTSWEQCLPSEGQRVPIIIAATNIKGDDQREAIMTHLDGLLAQAEMEWPEQNSVISKSRYSGYGFSVDQWRAVLTGALDSGNLGLAVDQVKTSFDDIVLEELTLTIATPNWNIPAQHFRPWARRFGIEEAFDQRLFSEALALLETNQDKQLSVRLSQDTVSSVSFLSNMTEQLKRYPDQGHRLTLAIRESTAVTSPIHFAAFAKMVSELGTKVGLVDASAEFLSSDLLPSLGLSFIHLDPNLTTDIMNNGKEELFIQRICSVAHSVGMKVFIDEPAIDQKKQALQCGVDGFRYRKN</sequence>
<organism evidence="5 6">
    <name type="scientific">Marinobacter halophilus</name>
    <dbReference type="NCBI Taxonomy" id="1323740"/>
    <lineage>
        <taxon>Bacteria</taxon>
        <taxon>Pseudomonadati</taxon>
        <taxon>Pseudomonadota</taxon>
        <taxon>Gammaproteobacteria</taxon>
        <taxon>Pseudomonadales</taxon>
        <taxon>Marinobacteraceae</taxon>
        <taxon>Marinobacter</taxon>
    </lineage>
</organism>
<dbReference type="InterPro" id="IPR003660">
    <property type="entry name" value="HAMP_dom"/>
</dbReference>
<dbReference type="SMART" id="SM00267">
    <property type="entry name" value="GGDEF"/>
    <property type="match status" value="1"/>
</dbReference>
<accession>A0A2T1KD78</accession>
<dbReference type="RefSeq" id="WP_106672800.1">
    <property type="nucleotide sequence ID" value="NZ_BMFE01000004.1"/>
</dbReference>
<feature type="domain" description="HAMP" evidence="3">
    <location>
        <begin position="171"/>
        <end position="222"/>
    </location>
</feature>
<evidence type="ECO:0000313" key="5">
    <source>
        <dbReference type="EMBL" id="PSF07502.1"/>
    </source>
</evidence>
<dbReference type="EMBL" id="PXNN01000016">
    <property type="protein sequence ID" value="PSF07502.1"/>
    <property type="molecule type" value="Genomic_DNA"/>
</dbReference>
<dbReference type="InterPro" id="IPR043128">
    <property type="entry name" value="Rev_trsase/Diguanyl_cyclase"/>
</dbReference>
<dbReference type="Pfam" id="PF00563">
    <property type="entry name" value="EAL"/>
    <property type="match status" value="1"/>
</dbReference>
<dbReference type="AlphaFoldDB" id="A0A2T1KD78"/>
<dbReference type="InterPro" id="IPR032244">
    <property type="entry name" value="LapD_MoxY_N"/>
</dbReference>
<dbReference type="Proteomes" id="UP000238385">
    <property type="component" value="Unassembled WGS sequence"/>
</dbReference>
<dbReference type="PROSITE" id="PS50887">
    <property type="entry name" value="GGDEF"/>
    <property type="match status" value="1"/>
</dbReference>
<dbReference type="PANTHER" id="PTHR33121">
    <property type="entry name" value="CYCLIC DI-GMP PHOSPHODIESTERASE PDEF"/>
    <property type="match status" value="1"/>
</dbReference>
<dbReference type="Gene3D" id="3.20.20.450">
    <property type="entry name" value="EAL domain"/>
    <property type="match status" value="1"/>
</dbReference>
<dbReference type="InterPro" id="IPR042461">
    <property type="entry name" value="LapD_MoxY_peri_C"/>
</dbReference>
<gene>
    <name evidence="5" type="ORF">C7H08_13715</name>
</gene>
<dbReference type="GO" id="GO:0007165">
    <property type="term" value="P:signal transduction"/>
    <property type="evidence" value="ECO:0007669"/>
    <property type="project" value="InterPro"/>
</dbReference>
<dbReference type="SMART" id="SM00052">
    <property type="entry name" value="EAL"/>
    <property type="match status" value="1"/>
</dbReference>
<dbReference type="GO" id="GO:0071111">
    <property type="term" value="F:cyclic-guanylate-specific phosphodiesterase activity"/>
    <property type="evidence" value="ECO:0007669"/>
    <property type="project" value="InterPro"/>
</dbReference>
<dbReference type="InterPro" id="IPR001633">
    <property type="entry name" value="EAL_dom"/>
</dbReference>
<dbReference type="Pfam" id="PF00990">
    <property type="entry name" value="GGDEF"/>
    <property type="match status" value="1"/>
</dbReference>
<keyword evidence="1" id="KW-0472">Membrane</keyword>
<evidence type="ECO:0000256" key="1">
    <source>
        <dbReference type="SAM" id="Phobius"/>
    </source>
</evidence>
<dbReference type="InterPro" id="IPR029787">
    <property type="entry name" value="Nucleotide_cyclase"/>
</dbReference>
<feature type="transmembrane region" description="Helical" evidence="1">
    <location>
        <begin position="152"/>
        <end position="170"/>
    </location>
</feature>
<dbReference type="InterPro" id="IPR035919">
    <property type="entry name" value="EAL_sf"/>
</dbReference>
<feature type="domain" description="GGDEF" evidence="4">
    <location>
        <begin position="264"/>
        <end position="402"/>
    </location>
</feature>
<dbReference type="Pfam" id="PF16448">
    <property type="entry name" value="LapD_MoxY_N"/>
    <property type="match status" value="1"/>
</dbReference>
<name>A0A2T1KD78_9GAMM</name>
<feature type="domain" description="EAL" evidence="2">
    <location>
        <begin position="410"/>
        <end position="639"/>
    </location>
</feature>
<dbReference type="InterPro" id="IPR050706">
    <property type="entry name" value="Cyclic-di-GMP_PDE-like"/>
</dbReference>
<evidence type="ECO:0000313" key="6">
    <source>
        <dbReference type="Proteomes" id="UP000238385"/>
    </source>
</evidence>
<dbReference type="GO" id="GO:0016020">
    <property type="term" value="C:membrane"/>
    <property type="evidence" value="ECO:0007669"/>
    <property type="project" value="InterPro"/>
</dbReference>
<dbReference type="PROSITE" id="PS50883">
    <property type="entry name" value="EAL"/>
    <property type="match status" value="1"/>
</dbReference>
<evidence type="ECO:0000259" key="2">
    <source>
        <dbReference type="PROSITE" id="PS50883"/>
    </source>
</evidence>
<evidence type="ECO:0008006" key="7">
    <source>
        <dbReference type="Google" id="ProtNLM"/>
    </source>
</evidence>
<protein>
    <recommendedName>
        <fullName evidence="7">GGDEF domain-containing protein</fullName>
    </recommendedName>
</protein>
<dbReference type="PROSITE" id="PS50885">
    <property type="entry name" value="HAMP"/>
    <property type="match status" value="1"/>
</dbReference>
<dbReference type="SUPFAM" id="SSF55073">
    <property type="entry name" value="Nucleotide cyclase"/>
    <property type="match status" value="1"/>
</dbReference>
<keyword evidence="1" id="KW-0812">Transmembrane</keyword>
<keyword evidence="1" id="KW-1133">Transmembrane helix</keyword>
<dbReference type="SUPFAM" id="SSF141868">
    <property type="entry name" value="EAL domain-like"/>
    <property type="match status" value="1"/>
</dbReference>
<comment type="caution">
    <text evidence="5">The sequence shown here is derived from an EMBL/GenBank/DDBJ whole genome shotgun (WGS) entry which is preliminary data.</text>
</comment>
<evidence type="ECO:0000259" key="4">
    <source>
        <dbReference type="PROSITE" id="PS50887"/>
    </source>
</evidence>
<evidence type="ECO:0000259" key="3">
    <source>
        <dbReference type="PROSITE" id="PS50885"/>
    </source>
</evidence>
<dbReference type="Gene3D" id="3.30.110.200">
    <property type="match status" value="1"/>
</dbReference>
<dbReference type="Gene3D" id="3.30.70.270">
    <property type="match status" value="1"/>
</dbReference>
<proteinExistence type="predicted"/>